<dbReference type="InterPro" id="IPR016181">
    <property type="entry name" value="Acyl_CoA_acyltransferase"/>
</dbReference>
<dbReference type="SUPFAM" id="SSF55729">
    <property type="entry name" value="Acyl-CoA N-acyltransferases (Nat)"/>
    <property type="match status" value="1"/>
</dbReference>
<sequence>MADVSVRPARPEDAERVARVQLSTWRTAYADLLPADALEVPEEQAAALWLGAVESPPTREHRVLVAMDRIELVGFAASGPAADDGLDAAATVELLTLLVEPRWGRRGHGSRLLAASVEHWRAAGFGTAVCWAWERDPATRGFLTGSGWEPDGAARGLDTGAAVQRQLRFHTDLREAP</sequence>
<dbReference type="Gene3D" id="3.40.630.30">
    <property type="match status" value="1"/>
</dbReference>
<dbReference type="GO" id="GO:0016747">
    <property type="term" value="F:acyltransferase activity, transferring groups other than amino-acyl groups"/>
    <property type="evidence" value="ECO:0007669"/>
    <property type="project" value="InterPro"/>
</dbReference>
<evidence type="ECO:0000256" key="2">
    <source>
        <dbReference type="ARBA" id="ARBA00023315"/>
    </source>
</evidence>
<accession>A0A6J4KWY2</accession>
<feature type="domain" description="N-acetyltransferase" evidence="3">
    <location>
        <begin position="4"/>
        <end position="170"/>
    </location>
</feature>
<dbReference type="PROSITE" id="PS51186">
    <property type="entry name" value="GNAT"/>
    <property type="match status" value="1"/>
</dbReference>
<organism evidence="4">
    <name type="scientific">uncultured Frankineae bacterium</name>
    <dbReference type="NCBI Taxonomy" id="437475"/>
    <lineage>
        <taxon>Bacteria</taxon>
        <taxon>Bacillati</taxon>
        <taxon>Actinomycetota</taxon>
        <taxon>Actinomycetes</taxon>
        <taxon>Frankiales</taxon>
        <taxon>environmental samples</taxon>
    </lineage>
</organism>
<proteinExistence type="predicted"/>
<gene>
    <name evidence="4" type="ORF">AVDCRST_MAG16-475</name>
</gene>
<dbReference type="AlphaFoldDB" id="A0A6J4KWY2"/>
<keyword evidence="1 4" id="KW-0808">Transferase</keyword>
<dbReference type="EMBL" id="CADCUE010000041">
    <property type="protein sequence ID" value="CAA9316858.1"/>
    <property type="molecule type" value="Genomic_DNA"/>
</dbReference>
<dbReference type="Pfam" id="PF00583">
    <property type="entry name" value="Acetyltransf_1"/>
    <property type="match status" value="1"/>
</dbReference>
<evidence type="ECO:0000256" key="1">
    <source>
        <dbReference type="ARBA" id="ARBA00022679"/>
    </source>
</evidence>
<dbReference type="InterPro" id="IPR000182">
    <property type="entry name" value="GNAT_dom"/>
</dbReference>
<reference evidence="4" key="1">
    <citation type="submission" date="2020-02" db="EMBL/GenBank/DDBJ databases">
        <authorList>
            <person name="Meier V. D."/>
        </authorList>
    </citation>
    <scope>NUCLEOTIDE SEQUENCE</scope>
    <source>
        <strain evidence="4">AVDCRST_MAG16</strain>
    </source>
</reference>
<evidence type="ECO:0000259" key="3">
    <source>
        <dbReference type="PROSITE" id="PS51186"/>
    </source>
</evidence>
<name>A0A6J4KWY2_9ACTN</name>
<dbReference type="PANTHER" id="PTHR43877">
    <property type="entry name" value="AMINOALKYLPHOSPHONATE N-ACETYLTRANSFERASE-RELATED-RELATED"/>
    <property type="match status" value="1"/>
</dbReference>
<evidence type="ECO:0000313" key="4">
    <source>
        <dbReference type="EMBL" id="CAA9316858.1"/>
    </source>
</evidence>
<protein>
    <submittedName>
        <fullName evidence="4">Acetyltransferase, GNAT family</fullName>
    </submittedName>
</protein>
<dbReference type="CDD" id="cd04301">
    <property type="entry name" value="NAT_SF"/>
    <property type="match status" value="1"/>
</dbReference>
<dbReference type="InterPro" id="IPR050832">
    <property type="entry name" value="Bact_Acetyltransf"/>
</dbReference>
<keyword evidence="2" id="KW-0012">Acyltransferase</keyword>